<dbReference type="RefSeq" id="WP_110502428.1">
    <property type="nucleotide sequence ID" value="NZ_QJVD01000024.1"/>
</dbReference>
<name>A0A2V5LUB5_9MICC</name>
<dbReference type="PROSITE" id="PS50928">
    <property type="entry name" value="ABC_TM1"/>
    <property type="match status" value="1"/>
</dbReference>
<evidence type="ECO:0000256" key="7">
    <source>
        <dbReference type="ARBA" id="ARBA00022989"/>
    </source>
</evidence>
<feature type="domain" description="ABC transmembrane type-1" evidence="10">
    <location>
        <begin position="15"/>
        <end position="204"/>
    </location>
</feature>
<keyword evidence="8 9" id="KW-0472">Membrane</keyword>
<dbReference type="Proteomes" id="UP000247832">
    <property type="component" value="Unassembled WGS sequence"/>
</dbReference>
<feature type="transmembrane region" description="Helical" evidence="9">
    <location>
        <begin position="83"/>
        <end position="100"/>
    </location>
</feature>
<keyword evidence="12" id="KW-1185">Reference proteome</keyword>
<sequence>MNAVIENLGTFWSGFVTTLGLVALSGVFSFLGGLLLASFAISTNPLLRRISMAYIGLMRNIPAAAHLFFMIFILPLLGVKASFFALAVAGITVYFSAYSCEAIRSGINAIGKGQLEASRALGLKNRQTLRLIVLPQGLSNSVPPLINTTIALVKVTAIAGVFGVTELFGTMLQLINVNDSAVIALMVMTAIMYSVITIPAALAAAAIERKVAFAS</sequence>
<organism evidence="11 12">
    <name type="scientific">Arthrobacter livingstonensis</name>
    <dbReference type="NCBI Taxonomy" id="670078"/>
    <lineage>
        <taxon>Bacteria</taxon>
        <taxon>Bacillati</taxon>
        <taxon>Actinomycetota</taxon>
        <taxon>Actinomycetes</taxon>
        <taxon>Micrococcales</taxon>
        <taxon>Micrococcaceae</taxon>
        <taxon>Arthrobacter</taxon>
    </lineage>
</organism>
<dbReference type="CDD" id="cd06261">
    <property type="entry name" value="TM_PBP2"/>
    <property type="match status" value="1"/>
</dbReference>
<dbReference type="GO" id="GO:0043190">
    <property type="term" value="C:ATP-binding cassette (ABC) transporter complex"/>
    <property type="evidence" value="ECO:0007669"/>
    <property type="project" value="InterPro"/>
</dbReference>
<dbReference type="InterPro" id="IPR000515">
    <property type="entry name" value="MetI-like"/>
</dbReference>
<dbReference type="PANTHER" id="PTHR30614">
    <property type="entry name" value="MEMBRANE COMPONENT OF AMINO ACID ABC TRANSPORTER"/>
    <property type="match status" value="1"/>
</dbReference>
<evidence type="ECO:0000313" key="11">
    <source>
        <dbReference type="EMBL" id="PYI65506.1"/>
    </source>
</evidence>
<evidence type="ECO:0000256" key="4">
    <source>
        <dbReference type="ARBA" id="ARBA00022475"/>
    </source>
</evidence>
<dbReference type="PANTHER" id="PTHR30614:SF37">
    <property type="entry name" value="AMINO-ACID ABC TRANSPORTER PERMEASE PROTEIN YHDX-RELATED"/>
    <property type="match status" value="1"/>
</dbReference>
<dbReference type="GO" id="GO:0006865">
    <property type="term" value="P:amino acid transport"/>
    <property type="evidence" value="ECO:0007669"/>
    <property type="project" value="UniProtKB-KW"/>
</dbReference>
<dbReference type="NCBIfam" id="TIGR01726">
    <property type="entry name" value="HEQRo_perm_3TM"/>
    <property type="match status" value="1"/>
</dbReference>
<keyword evidence="6" id="KW-0029">Amino-acid transport</keyword>
<feature type="transmembrane region" description="Helical" evidence="9">
    <location>
        <begin position="12"/>
        <end position="41"/>
    </location>
</feature>
<evidence type="ECO:0000256" key="3">
    <source>
        <dbReference type="ARBA" id="ARBA00022448"/>
    </source>
</evidence>
<feature type="transmembrane region" description="Helical" evidence="9">
    <location>
        <begin position="181"/>
        <end position="207"/>
    </location>
</feature>
<dbReference type="Gene3D" id="1.10.3720.10">
    <property type="entry name" value="MetI-like"/>
    <property type="match status" value="1"/>
</dbReference>
<keyword evidence="4" id="KW-1003">Cell membrane</keyword>
<evidence type="ECO:0000313" key="12">
    <source>
        <dbReference type="Proteomes" id="UP000247832"/>
    </source>
</evidence>
<keyword evidence="5 9" id="KW-0812">Transmembrane</keyword>
<proteinExistence type="inferred from homology"/>
<comment type="subcellular location">
    <subcellularLocation>
        <location evidence="1 9">Cell membrane</location>
        <topology evidence="1 9">Multi-pass membrane protein</topology>
    </subcellularLocation>
</comment>
<evidence type="ECO:0000256" key="8">
    <source>
        <dbReference type="ARBA" id="ARBA00023136"/>
    </source>
</evidence>
<keyword evidence="7 9" id="KW-1133">Transmembrane helix</keyword>
<dbReference type="OrthoDB" id="3181282at2"/>
<dbReference type="EMBL" id="QJVD01000024">
    <property type="protein sequence ID" value="PYI65506.1"/>
    <property type="molecule type" value="Genomic_DNA"/>
</dbReference>
<feature type="transmembrane region" description="Helical" evidence="9">
    <location>
        <begin position="151"/>
        <end position="175"/>
    </location>
</feature>
<keyword evidence="3 9" id="KW-0813">Transport</keyword>
<evidence type="ECO:0000256" key="2">
    <source>
        <dbReference type="ARBA" id="ARBA00010072"/>
    </source>
</evidence>
<reference evidence="11 12" key="1">
    <citation type="submission" date="2018-05" db="EMBL/GenBank/DDBJ databases">
        <title>Genetic diversity of glacier-inhabiting Cryobacterium bacteria in China and description of Cryobacterium mengkeensis sp. nov. and Arthrobacter glacialis sp. nov.</title>
        <authorList>
            <person name="Liu Q."/>
            <person name="Xin Y.-H."/>
        </authorList>
    </citation>
    <scope>NUCLEOTIDE SEQUENCE [LARGE SCALE GENOMIC DNA]</scope>
    <source>
        <strain evidence="11 12">LI2</strain>
    </source>
</reference>
<dbReference type="InterPro" id="IPR035906">
    <property type="entry name" value="MetI-like_sf"/>
</dbReference>
<dbReference type="SUPFAM" id="SSF161098">
    <property type="entry name" value="MetI-like"/>
    <property type="match status" value="1"/>
</dbReference>
<dbReference type="InterPro" id="IPR010065">
    <property type="entry name" value="AA_ABC_transptr_permease_3TM"/>
</dbReference>
<protein>
    <submittedName>
        <fullName evidence="11">Amino acid ABC transporter permease</fullName>
    </submittedName>
</protein>
<evidence type="ECO:0000256" key="1">
    <source>
        <dbReference type="ARBA" id="ARBA00004651"/>
    </source>
</evidence>
<dbReference type="GO" id="GO:0022857">
    <property type="term" value="F:transmembrane transporter activity"/>
    <property type="evidence" value="ECO:0007669"/>
    <property type="project" value="InterPro"/>
</dbReference>
<evidence type="ECO:0000259" key="10">
    <source>
        <dbReference type="PROSITE" id="PS50928"/>
    </source>
</evidence>
<comment type="caution">
    <text evidence="11">The sequence shown here is derived from an EMBL/GenBank/DDBJ whole genome shotgun (WGS) entry which is preliminary data.</text>
</comment>
<dbReference type="AlphaFoldDB" id="A0A2V5LUB5"/>
<gene>
    <name evidence="11" type="ORF">CVV68_18240</name>
</gene>
<evidence type="ECO:0000256" key="9">
    <source>
        <dbReference type="RuleBase" id="RU363032"/>
    </source>
</evidence>
<comment type="similarity">
    <text evidence="2">Belongs to the binding-protein-dependent transport system permease family. HisMQ subfamily.</text>
</comment>
<dbReference type="InterPro" id="IPR043429">
    <property type="entry name" value="ArtM/GltK/GlnP/TcyL/YhdX-like"/>
</dbReference>
<evidence type="ECO:0000256" key="6">
    <source>
        <dbReference type="ARBA" id="ARBA00022970"/>
    </source>
</evidence>
<feature type="transmembrane region" description="Helical" evidence="9">
    <location>
        <begin position="53"/>
        <end position="77"/>
    </location>
</feature>
<evidence type="ECO:0000256" key="5">
    <source>
        <dbReference type="ARBA" id="ARBA00022692"/>
    </source>
</evidence>
<accession>A0A2V5LUB5</accession>
<dbReference type="Pfam" id="PF00528">
    <property type="entry name" value="BPD_transp_1"/>
    <property type="match status" value="1"/>
</dbReference>